<dbReference type="PANTHER" id="PTHR26312">
    <property type="entry name" value="TETRATRICOPEPTIDE REPEAT PROTEIN 5"/>
    <property type="match status" value="1"/>
</dbReference>
<gene>
    <name evidence="2" type="ORF">CASFOL_006648</name>
</gene>
<feature type="region of interest" description="Disordered" evidence="1">
    <location>
        <begin position="87"/>
        <end position="118"/>
    </location>
</feature>
<dbReference type="EMBL" id="JAVIJP010000007">
    <property type="protein sequence ID" value="KAL3650245.1"/>
    <property type="molecule type" value="Genomic_DNA"/>
</dbReference>
<name>A0ABD3EAV6_9LAMI</name>
<sequence>MRLKAVPSTVKCSHCAYQALASSNSIALNPSPRSKNYKIDQPVSLIVLCNPLISKSQTLNKTLNRRTIRRSCSLGSDDTYQDEPLFHLESDRGNDRGHNRKRNTHCATPKNDYSPFTNKHERNQESFVHSRFDFLEPMMLGIKPDWPDQETVIRANIEQKAKSFDIPLSMRMIKKKLQSEEGFSLTEPKEPPTYCSVKAAFASMVFIIVELQSHALHLREALCREDLSVISSKVQKEMHLSFVWLFQQVFSKTPDLMLHVMVLLANFSVYSASHKVKLSGSQIHFHHQVDSSSGVEKKGKIVNLRESRQRSMGFHPSDLSELNLWDSMVDDAKNMREGAKDNEVLDYDVIRDFVSPVSVEVEPDNGYEDYLRTDLLYQMNLSKEPNNQLLLCNYAQFLYLIARDYNRAEECFKRAVQLLPVDAESLSQYANFLWLVRRDVSGAEEMFLQALSIEPDNSYYASRYASFLWSTGGEETCFTIDN</sequence>
<comment type="caution">
    <text evidence="2">The sequence shown here is derived from an EMBL/GenBank/DDBJ whole genome shotgun (WGS) entry which is preliminary data.</text>
</comment>
<reference evidence="3" key="1">
    <citation type="journal article" date="2024" name="IScience">
        <title>Strigolactones Initiate the Formation of Haustorium-like Structures in Castilleja.</title>
        <authorList>
            <person name="Buerger M."/>
            <person name="Peterson D."/>
            <person name="Chory J."/>
        </authorList>
    </citation>
    <scope>NUCLEOTIDE SEQUENCE [LARGE SCALE GENOMIC DNA]</scope>
</reference>
<evidence type="ECO:0000313" key="3">
    <source>
        <dbReference type="Proteomes" id="UP001632038"/>
    </source>
</evidence>
<keyword evidence="3" id="KW-1185">Reference proteome</keyword>
<dbReference type="SUPFAM" id="SSF48452">
    <property type="entry name" value="TPR-like"/>
    <property type="match status" value="1"/>
</dbReference>
<dbReference type="PANTHER" id="PTHR26312:SF176">
    <property type="entry name" value="TETRATRICOPEPTIDE-LIKE HELICAL DOMAIN-CONTAINING PROTEIN-RELATED"/>
    <property type="match status" value="1"/>
</dbReference>
<evidence type="ECO:0000313" key="2">
    <source>
        <dbReference type="EMBL" id="KAL3650245.1"/>
    </source>
</evidence>
<dbReference type="InterPro" id="IPR011990">
    <property type="entry name" value="TPR-like_helical_dom_sf"/>
</dbReference>
<evidence type="ECO:0000256" key="1">
    <source>
        <dbReference type="SAM" id="MobiDB-lite"/>
    </source>
</evidence>
<protein>
    <recommendedName>
        <fullName evidence="4">Tetratricopeptide repeat-like superfamily protein</fullName>
    </recommendedName>
</protein>
<dbReference type="AlphaFoldDB" id="A0ABD3EAV6"/>
<feature type="compositionally biased region" description="Basic and acidic residues" evidence="1">
    <location>
        <begin position="87"/>
        <end position="97"/>
    </location>
</feature>
<dbReference type="Gene3D" id="1.25.40.10">
    <property type="entry name" value="Tetratricopeptide repeat domain"/>
    <property type="match status" value="1"/>
</dbReference>
<proteinExistence type="predicted"/>
<dbReference type="Proteomes" id="UP001632038">
    <property type="component" value="Unassembled WGS sequence"/>
</dbReference>
<organism evidence="2 3">
    <name type="scientific">Castilleja foliolosa</name>
    <dbReference type="NCBI Taxonomy" id="1961234"/>
    <lineage>
        <taxon>Eukaryota</taxon>
        <taxon>Viridiplantae</taxon>
        <taxon>Streptophyta</taxon>
        <taxon>Embryophyta</taxon>
        <taxon>Tracheophyta</taxon>
        <taxon>Spermatophyta</taxon>
        <taxon>Magnoliopsida</taxon>
        <taxon>eudicotyledons</taxon>
        <taxon>Gunneridae</taxon>
        <taxon>Pentapetalae</taxon>
        <taxon>asterids</taxon>
        <taxon>lamiids</taxon>
        <taxon>Lamiales</taxon>
        <taxon>Orobanchaceae</taxon>
        <taxon>Pedicularideae</taxon>
        <taxon>Castillejinae</taxon>
        <taxon>Castilleja</taxon>
    </lineage>
</organism>
<evidence type="ECO:0008006" key="4">
    <source>
        <dbReference type="Google" id="ProtNLM"/>
    </source>
</evidence>
<accession>A0ABD3EAV6</accession>